<evidence type="ECO:0000256" key="4">
    <source>
        <dbReference type="ARBA" id="ARBA00022475"/>
    </source>
</evidence>
<evidence type="ECO:0000256" key="5">
    <source>
        <dbReference type="ARBA" id="ARBA00022692"/>
    </source>
</evidence>
<evidence type="ECO:0000256" key="12">
    <source>
        <dbReference type="ARBA" id="ARBA00023273"/>
    </source>
</evidence>
<dbReference type="GO" id="GO:0006816">
    <property type="term" value="P:calcium ion transport"/>
    <property type="evidence" value="ECO:0007669"/>
    <property type="project" value="TreeGrafter"/>
</dbReference>
<feature type="chain" id="PRO_5026329264" evidence="14">
    <location>
        <begin position="21"/>
        <end position="1932"/>
    </location>
</feature>
<name>A0A6G0HLK3_LARCR</name>
<dbReference type="PROSITE" id="PS50221">
    <property type="entry name" value="GAIN_B"/>
    <property type="match status" value="1"/>
</dbReference>
<keyword evidence="19" id="KW-1185">Reference proteome</keyword>
<protein>
    <submittedName>
        <fullName evidence="18">Polycystic kidney disease 1 like 1 Protein abecobe</fullName>
    </submittedName>
</protein>
<evidence type="ECO:0000259" key="16">
    <source>
        <dbReference type="PROSITE" id="PS50221"/>
    </source>
</evidence>
<evidence type="ECO:0000256" key="8">
    <source>
        <dbReference type="ARBA" id="ARBA00023069"/>
    </source>
</evidence>
<evidence type="ECO:0000259" key="17">
    <source>
        <dbReference type="PROSITE" id="PS51111"/>
    </source>
</evidence>
<dbReference type="SUPFAM" id="SSF49299">
    <property type="entry name" value="PKD domain"/>
    <property type="match status" value="2"/>
</dbReference>
<keyword evidence="7 13" id="KW-1133">Transmembrane helix</keyword>
<evidence type="ECO:0000256" key="3">
    <source>
        <dbReference type="ARBA" id="ARBA00007200"/>
    </source>
</evidence>
<feature type="domain" description="PKD" evidence="15">
    <location>
        <begin position="740"/>
        <end position="779"/>
    </location>
</feature>
<feature type="domain" description="GAIN-B" evidence="16">
    <location>
        <begin position="1701"/>
        <end position="1852"/>
    </location>
</feature>
<sequence>MNMFRVFVFTLVSLHPFSHRFSVAVSATHQENSPWFTGCVKAGSRLYAPKGARDLDPVTCSVRCLDEGYQVAALTSEACYCGNQQHGLVASECVNTSTTGGTMDVRGESKSVLSLPVGVGQESVALYRTEGPFLHSVRLSTSPDRVHAGKTFVVEVSGNLAGRPGQPSGILGLGGQDLSYVTVEIHETTHKGQRSHRVSVLDDGSFVVSSAWTLETPGKYELNVSVSNPLSTLCSILHLSVLQPSPHSLVISVLHGPLGVPDCIPFLPTDSNSVTVEAAYLGDPVTLQADMSDSLPVEFSWWFKGKNMECVKTVCLSNSHCLNSTVVAVRPAVSDLRVSVSEHLLTSGEVVSVFVELFTTMKHLLILSLTLNSEHSSTNLSNITECNFSKDNGNISTSNTANINKAGDHLSEMTHRESSNDHNCNNSNRGNISYDHNLLQNHNNNCCHDGTHLYLRSDTQLRICNCSSCHLHLQLRCCLPTTAEQYHLRVSVLSTSDPSSVLLSTALPRALMVYKHIHVLRPSGSWKSAVSTHTEFSLEVFSPASRLGLRVIWTFSLDDVIVMSRTTEEWNLNASLTIAGCYKVTVEAFNPISRASFCTQILVQDPVGELVLNVPSVITTHQKHSVLFGVTAGSNVTVSLLVNATLLFRNSSYAAGGEAAMVLLFNRTGTVVVELRAENGVSSQSKSVRVCVERNRKPQVKVNLTWQPSTSPVHSLVNNEKQAYPTNTDITFLAVAEVPDPVEFLWHFGDSGSVRTTSRTVTRRYHKPGRYAVFVVLSSGRTSLTSDVFPLVVQRAVTLNRLLHQASVLLNQTVKLSCRLNVGTDVSFLWDFGDGSHRLGQSTEQHVFHRTGEFTVTVTVSNLVSSATLSSHIFVVDRPCQPPPVKNMGPLKLQVRRYESIRLGVTYETEVDCDISGGLHYTWTLFDSAGRVFPLPLIDTHRQSLVLPSHLLHYDTYSAIARVQVNGSVVYSNYSVRVQVIPSPPVAVIQGGTNIFINNRNTTVVTLDGQRSYDPDSPMSLLSFSWTCKPVSSITSSCFHQDVPTSSPVLAFPASFLKHNFDQFQLTLTIHSGRCQFTALGAKGDEVNWDQSFSVSALCEGCGIPPKDIQYTWSLYLVNASSKPVIDVPFCYTVDLSAPSSIMEGPATSPQTPLTSTLHAPATDALQYTSAPIFLIENAAETRAKKQHLNEIDSITLSKSTMAGEEPFYHPLGEFDPPELLYSSTEYQPLALDNSGVLFSDQSDVISEFPVDLDSSADWEFSFPVLESGDLGGRLGVDGESFNPGDDSLFDSALHEDQGSNLVDSRPSVVIQQPILLDLPRDQDLVYEYSITVGDKPRRVLYQGRDFQYYSSLPSGDPDDDYKVTIHTVIRSSTYGTATKPCPVTVRVQPGFFRDNSSSSRLDPDLELSESGLRNLSALVQLGNIVEVRNYISLISSILNRLSLDTEANTRAQRCTRNVLICTACELKSREQVSLASARRVTIHVQVISEHFPESSAPVLYNLDQKTLNTLVALLSYSLQTAVTGNNLALEMSNSVEIKQALESGSHEENIRNVIAPSNGSIPDSSSGVYIKRRGSISTKQAVQLVADILQTASDLMLKYILFHEDSGAQSQHSRKTESRPHRPCALRILTELTHSPYTWAHYPGGLSGPVVDLSLYECSTRRKIPVRSLIQPINIELQQPPRNKSSVHEHVLWRSQVNYHSFNITQEHLQQAIQLSVVFSAPLNKPFPIMLLFRMFKRPTPSMHHLHRIHHWESNTTRFTLPSSYLSAAGVGHLALLNADFGKVPRHKHLSEQVSYSLTVDSSLCLSWDAHQGAWTHYGCRTQQADKTTAANCSCHQLRPLTVVQRQIPSSHDTTDLDPFLSVSSDLTVLGVLVLCVCLYIPGLVLCKRADVISKANQRVHYLPDNSPRDPYLYAVTIYTGPCSAACMSAK</sequence>
<feature type="domain" description="REJ" evidence="17">
    <location>
        <begin position="880"/>
        <end position="1048"/>
    </location>
</feature>
<dbReference type="Proteomes" id="UP000424527">
    <property type="component" value="Unassembled WGS sequence"/>
</dbReference>
<organism evidence="18 19">
    <name type="scientific">Larimichthys crocea</name>
    <name type="common">Large yellow croaker</name>
    <name type="synonym">Pseudosciaena crocea</name>
    <dbReference type="NCBI Taxonomy" id="215358"/>
    <lineage>
        <taxon>Eukaryota</taxon>
        <taxon>Metazoa</taxon>
        <taxon>Chordata</taxon>
        <taxon>Craniata</taxon>
        <taxon>Vertebrata</taxon>
        <taxon>Euteleostomi</taxon>
        <taxon>Actinopterygii</taxon>
        <taxon>Neopterygii</taxon>
        <taxon>Teleostei</taxon>
        <taxon>Neoteleostei</taxon>
        <taxon>Acanthomorphata</taxon>
        <taxon>Eupercaria</taxon>
        <taxon>Sciaenidae</taxon>
        <taxon>Larimichthys</taxon>
    </lineage>
</organism>
<reference evidence="18 19" key="1">
    <citation type="submission" date="2019-07" db="EMBL/GenBank/DDBJ databases">
        <title>Chromosome genome assembly for large yellow croaker.</title>
        <authorList>
            <person name="Xiao S."/>
        </authorList>
    </citation>
    <scope>NUCLEOTIDE SEQUENCE [LARGE SCALE GENOMIC DNA]</scope>
    <source>
        <strain evidence="18">JMULYC20181020</strain>
        <tissue evidence="18">Muscle</tissue>
    </source>
</reference>
<dbReference type="SMART" id="SM00089">
    <property type="entry name" value="PKD"/>
    <property type="match status" value="3"/>
</dbReference>
<dbReference type="InterPro" id="IPR002859">
    <property type="entry name" value="PKD/REJ-like"/>
</dbReference>
<evidence type="ECO:0000256" key="10">
    <source>
        <dbReference type="ARBA" id="ARBA00023157"/>
    </source>
</evidence>
<evidence type="ECO:0000256" key="11">
    <source>
        <dbReference type="ARBA" id="ARBA00023180"/>
    </source>
</evidence>
<keyword evidence="14" id="KW-0732">Signal</keyword>
<keyword evidence="11" id="KW-0325">Glycoprotein</keyword>
<dbReference type="InterPro" id="IPR035986">
    <property type="entry name" value="PKD_dom_sf"/>
</dbReference>
<evidence type="ECO:0000256" key="9">
    <source>
        <dbReference type="ARBA" id="ARBA00023136"/>
    </source>
</evidence>
<feature type="transmembrane region" description="Helical" evidence="13">
    <location>
        <begin position="1868"/>
        <end position="1888"/>
    </location>
</feature>
<dbReference type="PROSITE" id="PS50093">
    <property type="entry name" value="PKD"/>
    <property type="match status" value="2"/>
</dbReference>
<keyword evidence="6" id="KW-0677">Repeat</keyword>
<dbReference type="Pfam" id="PF02010">
    <property type="entry name" value="REJ"/>
    <property type="match status" value="1"/>
</dbReference>
<evidence type="ECO:0000256" key="13">
    <source>
        <dbReference type="SAM" id="Phobius"/>
    </source>
</evidence>
<dbReference type="GO" id="GO:0005261">
    <property type="term" value="F:monoatomic cation channel activity"/>
    <property type="evidence" value="ECO:0007669"/>
    <property type="project" value="TreeGrafter"/>
</dbReference>
<keyword evidence="9 13" id="KW-0472">Membrane</keyword>
<dbReference type="InterPro" id="IPR022409">
    <property type="entry name" value="PKD/Chitinase_dom"/>
</dbReference>
<dbReference type="PANTHER" id="PTHR46730">
    <property type="entry name" value="POLYCYSTIN-1"/>
    <property type="match status" value="1"/>
</dbReference>
<evidence type="ECO:0000256" key="14">
    <source>
        <dbReference type="SAM" id="SignalP"/>
    </source>
</evidence>
<comment type="similarity">
    <text evidence="3">Belongs to the polycystin family.</text>
</comment>
<dbReference type="PROSITE" id="PS51111">
    <property type="entry name" value="REJ"/>
    <property type="match status" value="1"/>
</dbReference>
<feature type="domain" description="PKD" evidence="15">
    <location>
        <begin position="823"/>
        <end position="875"/>
    </location>
</feature>
<evidence type="ECO:0000256" key="2">
    <source>
        <dbReference type="ARBA" id="ARBA00004651"/>
    </source>
</evidence>
<proteinExistence type="inferred from homology"/>
<dbReference type="InterPro" id="IPR014010">
    <property type="entry name" value="REJ_dom"/>
</dbReference>
<keyword evidence="12" id="KW-0966">Cell projection</keyword>
<dbReference type="InterPro" id="IPR000601">
    <property type="entry name" value="PKD_dom"/>
</dbReference>
<comment type="caution">
    <text evidence="18">The sequence shown here is derived from an EMBL/GenBank/DDBJ whole genome shotgun (WGS) entry which is preliminary data.</text>
</comment>
<dbReference type="CDD" id="cd00146">
    <property type="entry name" value="PKD"/>
    <property type="match status" value="1"/>
</dbReference>
<dbReference type="InterPro" id="IPR013783">
    <property type="entry name" value="Ig-like_fold"/>
</dbReference>
<dbReference type="PANTHER" id="PTHR46730:SF4">
    <property type="entry name" value="POLYCYSTIC KIDNEY DISEASE PROTEIN 1-LIKE 1"/>
    <property type="match status" value="1"/>
</dbReference>
<comment type="subcellular location">
    <subcellularLocation>
        <location evidence="2">Cell membrane</location>
        <topology evidence="2">Multi-pass membrane protein</topology>
    </subcellularLocation>
    <subcellularLocation>
        <location evidence="1">Cell projection</location>
        <location evidence="1">Cilium</location>
    </subcellularLocation>
</comment>
<keyword evidence="4" id="KW-1003">Cell membrane</keyword>
<dbReference type="EMBL" id="REGW02000022">
    <property type="protein sequence ID" value="KAE8279963.1"/>
    <property type="molecule type" value="Genomic_DNA"/>
</dbReference>
<evidence type="ECO:0000256" key="6">
    <source>
        <dbReference type="ARBA" id="ARBA00022737"/>
    </source>
</evidence>
<keyword evidence="10" id="KW-1015">Disulfide bond</keyword>
<dbReference type="GO" id="GO:0005886">
    <property type="term" value="C:plasma membrane"/>
    <property type="evidence" value="ECO:0007669"/>
    <property type="project" value="UniProtKB-SubCell"/>
</dbReference>
<evidence type="ECO:0000313" key="18">
    <source>
        <dbReference type="EMBL" id="KAE8279963.1"/>
    </source>
</evidence>
<dbReference type="Gene3D" id="2.60.40.10">
    <property type="entry name" value="Immunoglobulins"/>
    <property type="match status" value="2"/>
</dbReference>
<evidence type="ECO:0000256" key="7">
    <source>
        <dbReference type="ARBA" id="ARBA00022989"/>
    </source>
</evidence>
<dbReference type="GO" id="GO:0005929">
    <property type="term" value="C:cilium"/>
    <property type="evidence" value="ECO:0007669"/>
    <property type="project" value="UniProtKB-SubCell"/>
</dbReference>
<keyword evidence="5 13" id="KW-0812">Transmembrane</keyword>
<dbReference type="FunFam" id="2.60.40.10:FF:000825">
    <property type="entry name" value="Polycystin 1, transient receptor potential channel interacting"/>
    <property type="match status" value="1"/>
</dbReference>
<evidence type="ECO:0000259" key="15">
    <source>
        <dbReference type="PROSITE" id="PS50093"/>
    </source>
</evidence>
<gene>
    <name evidence="18" type="ORF">D5F01_LYC22097</name>
</gene>
<accession>A0A6G0HLK3</accession>
<keyword evidence="8" id="KW-0969">Cilium</keyword>
<dbReference type="Pfam" id="PF00801">
    <property type="entry name" value="PKD"/>
    <property type="match status" value="2"/>
</dbReference>
<feature type="signal peptide" evidence="14">
    <location>
        <begin position="1"/>
        <end position="20"/>
    </location>
</feature>
<evidence type="ECO:0000313" key="19">
    <source>
        <dbReference type="Proteomes" id="UP000424527"/>
    </source>
</evidence>
<evidence type="ECO:0000256" key="1">
    <source>
        <dbReference type="ARBA" id="ARBA00004138"/>
    </source>
</evidence>
<dbReference type="InterPro" id="IPR057244">
    <property type="entry name" value="GAIN_B"/>
</dbReference>